<accession>A0AAD8BIR4</accession>
<proteinExistence type="predicted"/>
<evidence type="ECO:0000313" key="2">
    <source>
        <dbReference type="Proteomes" id="UP001233172"/>
    </source>
</evidence>
<keyword evidence="2" id="KW-1185">Reference proteome</keyword>
<reference evidence="1" key="1">
    <citation type="journal article" date="2023" name="PLoS Negl. Trop. Dis.">
        <title>A genome sequence for Biomphalaria pfeifferi, the major vector snail for the human-infecting parasite Schistosoma mansoni.</title>
        <authorList>
            <person name="Bu L."/>
            <person name="Lu L."/>
            <person name="Laidemitt M.R."/>
            <person name="Zhang S.M."/>
            <person name="Mutuku M."/>
            <person name="Mkoji G."/>
            <person name="Steinauer M."/>
            <person name="Loker E.S."/>
        </authorList>
    </citation>
    <scope>NUCLEOTIDE SEQUENCE</scope>
    <source>
        <strain evidence="1">KasaAsao</strain>
    </source>
</reference>
<organism evidence="1 2">
    <name type="scientific">Biomphalaria pfeifferi</name>
    <name type="common">Bloodfluke planorb</name>
    <name type="synonym">Freshwater snail</name>
    <dbReference type="NCBI Taxonomy" id="112525"/>
    <lineage>
        <taxon>Eukaryota</taxon>
        <taxon>Metazoa</taxon>
        <taxon>Spiralia</taxon>
        <taxon>Lophotrochozoa</taxon>
        <taxon>Mollusca</taxon>
        <taxon>Gastropoda</taxon>
        <taxon>Heterobranchia</taxon>
        <taxon>Euthyneura</taxon>
        <taxon>Panpulmonata</taxon>
        <taxon>Hygrophila</taxon>
        <taxon>Lymnaeoidea</taxon>
        <taxon>Planorbidae</taxon>
        <taxon>Biomphalaria</taxon>
    </lineage>
</organism>
<protein>
    <submittedName>
        <fullName evidence="1">Uncharacterized protein</fullName>
    </submittedName>
</protein>
<reference evidence="1" key="2">
    <citation type="submission" date="2023-04" db="EMBL/GenBank/DDBJ databases">
        <authorList>
            <person name="Bu L."/>
            <person name="Lu L."/>
            <person name="Laidemitt M.R."/>
            <person name="Zhang S.M."/>
            <person name="Mutuku M."/>
            <person name="Mkoji G."/>
            <person name="Steinauer M."/>
            <person name="Loker E.S."/>
        </authorList>
    </citation>
    <scope>NUCLEOTIDE SEQUENCE</scope>
    <source>
        <strain evidence="1">KasaAsao</strain>
        <tissue evidence="1">Whole Snail</tissue>
    </source>
</reference>
<feature type="non-terminal residue" evidence="1">
    <location>
        <position position="65"/>
    </location>
</feature>
<dbReference type="Proteomes" id="UP001233172">
    <property type="component" value="Unassembled WGS sequence"/>
</dbReference>
<sequence>MSLYYYYFIFLHHVSPVWLATITSARPTNYFKDILLGSRRENEILTREFARGFSRKPAGVYASLS</sequence>
<evidence type="ECO:0000313" key="1">
    <source>
        <dbReference type="EMBL" id="KAK0055111.1"/>
    </source>
</evidence>
<gene>
    <name evidence="1" type="ORF">Bpfe_015402</name>
</gene>
<dbReference type="AlphaFoldDB" id="A0AAD8BIR4"/>
<dbReference type="EMBL" id="JASAOG010000072">
    <property type="protein sequence ID" value="KAK0055111.1"/>
    <property type="molecule type" value="Genomic_DNA"/>
</dbReference>
<comment type="caution">
    <text evidence="1">The sequence shown here is derived from an EMBL/GenBank/DDBJ whole genome shotgun (WGS) entry which is preliminary data.</text>
</comment>
<name>A0AAD8BIR4_BIOPF</name>